<organism evidence="1 2">
    <name type="scientific">Brumimicrobium aurantiacum</name>
    <dbReference type="NCBI Taxonomy" id="1737063"/>
    <lineage>
        <taxon>Bacteria</taxon>
        <taxon>Pseudomonadati</taxon>
        <taxon>Bacteroidota</taxon>
        <taxon>Flavobacteriia</taxon>
        <taxon>Flavobacteriales</taxon>
        <taxon>Crocinitomicaceae</taxon>
        <taxon>Brumimicrobium</taxon>
    </lineage>
</organism>
<dbReference type="PROSITE" id="PS51257">
    <property type="entry name" value="PROKAR_LIPOPROTEIN"/>
    <property type="match status" value="1"/>
</dbReference>
<evidence type="ECO:0000313" key="1">
    <source>
        <dbReference type="EMBL" id="RFC53808.1"/>
    </source>
</evidence>
<evidence type="ECO:0000313" key="2">
    <source>
        <dbReference type="Proteomes" id="UP000257127"/>
    </source>
</evidence>
<dbReference type="AlphaFoldDB" id="A0A3E1EWB2"/>
<comment type="caution">
    <text evidence="1">The sequence shown here is derived from an EMBL/GenBank/DDBJ whole genome shotgun (WGS) entry which is preliminary data.</text>
</comment>
<dbReference type="EMBL" id="QURB01000007">
    <property type="protein sequence ID" value="RFC53808.1"/>
    <property type="molecule type" value="Genomic_DNA"/>
</dbReference>
<keyword evidence="2" id="KW-1185">Reference proteome</keyword>
<dbReference type="OrthoDB" id="1467446at2"/>
<dbReference type="RefSeq" id="WP_116881504.1">
    <property type="nucleotide sequence ID" value="NZ_QURB01000007.1"/>
</dbReference>
<dbReference type="Proteomes" id="UP000257127">
    <property type="component" value="Unassembled WGS sequence"/>
</dbReference>
<sequence length="127" mass="14937">MKNWIVVLILSFFIQACGISMGDRVDNGNLSVYFLEDVGKNNAIKFSRYWKNNDLVGEQKQVIQLERIDGIIVIKLIEREIYHADPFTIEEEAMLQNLERDLKKEVFDEDVEIMITDNTFRPIIKRQ</sequence>
<proteinExistence type="predicted"/>
<name>A0A3E1EWB2_9FLAO</name>
<protein>
    <submittedName>
        <fullName evidence="1">Uncharacterized protein</fullName>
    </submittedName>
</protein>
<accession>A0A3E1EWB2</accession>
<reference evidence="1 2" key="1">
    <citation type="submission" date="2018-08" db="EMBL/GenBank/DDBJ databases">
        <title>The draft genome squence of Brumimicrobium sp. N62.</title>
        <authorList>
            <person name="Du Z.-J."/>
            <person name="Luo H.-R."/>
        </authorList>
    </citation>
    <scope>NUCLEOTIDE SEQUENCE [LARGE SCALE GENOMIC DNA]</scope>
    <source>
        <strain evidence="1 2">N62</strain>
    </source>
</reference>
<gene>
    <name evidence="1" type="ORF">DXU93_11820</name>
</gene>